<organism evidence="2 3">
    <name type="scientific">Ascobolus immersus RN42</name>
    <dbReference type="NCBI Taxonomy" id="1160509"/>
    <lineage>
        <taxon>Eukaryota</taxon>
        <taxon>Fungi</taxon>
        <taxon>Dikarya</taxon>
        <taxon>Ascomycota</taxon>
        <taxon>Pezizomycotina</taxon>
        <taxon>Pezizomycetes</taxon>
        <taxon>Pezizales</taxon>
        <taxon>Ascobolaceae</taxon>
        <taxon>Ascobolus</taxon>
    </lineage>
</organism>
<dbReference type="AlphaFoldDB" id="A0A3N4HIM9"/>
<gene>
    <name evidence="2" type="ORF">BJ508DRAFT_45393</name>
</gene>
<name>A0A3N4HIM9_ASCIM</name>
<evidence type="ECO:0000256" key="1">
    <source>
        <dbReference type="SAM" id="MobiDB-lite"/>
    </source>
</evidence>
<accession>A0A3N4HIM9</accession>
<dbReference type="Proteomes" id="UP000275078">
    <property type="component" value="Unassembled WGS sequence"/>
</dbReference>
<evidence type="ECO:0000313" key="2">
    <source>
        <dbReference type="EMBL" id="RPA73759.1"/>
    </source>
</evidence>
<feature type="compositionally biased region" description="Low complexity" evidence="1">
    <location>
        <begin position="40"/>
        <end position="71"/>
    </location>
</feature>
<proteinExistence type="predicted"/>
<evidence type="ECO:0000313" key="3">
    <source>
        <dbReference type="Proteomes" id="UP000275078"/>
    </source>
</evidence>
<feature type="region of interest" description="Disordered" evidence="1">
    <location>
        <begin position="30"/>
        <end position="82"/>
    </location>
</feature>
<sequence>MSLLFAKRQQGAATKKTFLTLRVRIVTEPSTTTAIRSGHTKTSSETTTPPVSTSNTLPRSLLSSRGHLHSPTSSILREPPISTRQTTCCARNRLTGCRIFELSLNYRCLPLQRSDIWMG</sequence>
<dbReference type="EMBL" id="ML119811">
    <property type="protein sequence ID" value="RPA73759.1"/>
    <property type="molecule type" value="Genomic_DNA"/>
</dbReference>
<keyword evidence="3" id="KW-1185">Reference proteome</keyword>
<reference evidence="2 3" key="1">
    <citation type="journal article" date="2018" name="Nat. Ecol. Evol.">
        <title>Pezizomycetes genomes reveal the molecular basis of ectomycorrhizal truffle lifestyle.</title>
        <authorList>
            <person name="Murat C."/>
            <person name="Payen T."/>
            <person name="Noel B."/>
            <person name="Kuo A."/>
            <person name="Morin E."/>
            <person name="Chen J."/>
            <person name="Kohler A."/>
            <person name="Krizsan K."/>
            <person name="Balestrini R."/>
            <person name="Da Silva C."/>
            <person name="Montanini B."/>
            <person name="Hainaut M."/>
            <person name="Levati E."/>
            <person name="Barry K.W."/>
            <person name="Belfiori B."/>
            <person name="Cichocki N."/>
            <person name="Clum A."/>
            <person name="Dockter R.B."/>
            <person name="Fauchery L."/>
            <person name="Guy J."/>
            <person name="Iotti M."/>
            <person name="Le Tacon F."/>
            <person name="Lindquist E.A."/>
            <person name="Lipzen A."/>
            <person name="Malagnac F."/>
            <person name="Mello A."/>
            <person name="Molinier V."/>
            <person name="Miyauchi S."/>
            <person name="Poulain J."/>
            <person name="Riccioni C."/>
            <person name="Rubini A."/>
            <person name="Sitrit Y."/>
            <person name="Splivallo R."/>
            <person name="Traeger S."/>
            <person name="Wang M."/>
            <person name="Zifcakova L."/>
            <person name="Wipf D."/>
            <person name="Zambonelli A."/>
            <person name="Paolocci F."/>
            <person name="Nowrousian M."/>
            <person name="Ottonello S."/>
            <person name="Baldrian P."/>
            <person name="Spatafora J.W."/>
            <person name="Henrissat B."/>
            <person name="Nagy L.G."/>
            <person name="Aury J.M."/>
            <person name="Wincker P."/>
            <person name="Grigoriev I.V."/>
            <person name="Bonfante P."/>
            <person name="Martin F.M."/>
        </authorList>
    </citation>
    <scope>NUCLEOTIDE SEQUENCE [LARGE SCALE GENOMIC DNA]</scope>
    <source>
        <strain evidence="2 3">RN42</strain>
    </source>
</reference>
<protein>
    <submittedName>
        <fullName evidence="2">Uncharacterized protein</fullName>
    </submittedName>
</protein>